<dbReference type="AlphaFoldDB" id="A0A2T0S819"/>
<reference evidence="3 4" key="1">
    <citation type="submission" date="2018-03" db="EMBL/GenBank/DDBJ databases">
        <title>Genomic Encyclopedia of Archaeal and Bacterial Type Strains, Phase II (KMG-II): from individual species to whole genera.</title>
        <authorList>
            <person name="Goeker M."/>
        </authorList>
    </citation>
    <scope>NUCLEOTIDE SEQUENCE [LARGE SCALE GENOMIC DNA]</scope>
    <source>
        <strain evidence="3 4">DSM 45348</strain>
    </source>
</reference>
<organism evidence="3 4">
    <name type="scientific">Pseudosporangium ferrugineum</name>
    <dbReference type="NCBI Taxonomy" id="439699"/>
    <lineage>
        <taxon>Bacteria</taxon>
        <taxon>Bacillati</taxon>
        <taxon>Actinomycetota</taxon>
        <taxon>Actinomycetes</taxon>
        <taxon>Micromonosporales</taxon>
        <taxon>Micromonosporaceae</taxon>
        <taxon>Pseudosporangium</taxon>
    </lineage>
</organism>
<dbReference type="EMBL" id="PVZG01000006">
    <property type="protein sequence ID" value="PRY29554.1"/>
    <property type="molecule type" value="Genomic_DNA"/>
</dbReference>
<dbReference type="Proteomes" id="UP000239209">
    <property type="component" value="Unassembled WGS sequence"/>
</dbReference>
<keyword evidence="4" id="KW-1185">Reference proteome</keyword>
<feature type="coiled-coil region" evidence="1">
    <location>
        <begin position="71"/>
        <end position="98"/>
    </location>
</feature>
<keyword evidence="1" id="KW-0175">Coiled coil</keyword>
<evidence type="ECO:0000313" key="3">
    <source>
        <dbReference type="EMBL" id="PRY29554.1"/>
    </source>
</evidence>
<dbReference type="RefSeq" id="WP_146164068.1">
    <property type="nucleotide sequence ID" value="NZ_PVZG01000006.1"/>
</dbReference>
<protein>
    <submittedName>
        <fullName evidence="3">Uncharacterized protein</fullName>
    </submittedName>
</protein>
<gene>
    <name evidence="3" type="ORF">CLV70_106275</name>
</gene>
<accession>A0A2T0S819</accession>
<proteinExistence type="predicted"/>
<name>A0A2T0S819_9ACTN</name>
<feature type="region of interest" description="Disordered" evidence="2">
    <location>
        <begin position="1"/>
        <end position="25"/>
    </location>
</feature>
<comment type="caution">
    <text evidence="3">The sequence shown here is derived from an EMBL/GenBank/DDBJ whole genome shotgun (WGS) entry which is preliminary data.</text>
</comment>
<evidence type="ECO:0000313" key="4">
    <source>
        <dbReference type="Proteomes" id="UP000239209"/>
    </source>
</evidence>
<evidence type="ECO:0000256" key="1">
    <source>
        <dbReference type="SAM" id="Coils"/>
    </source>
</evidence>
<evidence type="ECO:0000256" key="2">
    <source>
        <dbReference type="SAM" id="MobiDB-lite"/>
    </source>
</evidence>
<sequence length="99" mass="11384">MNRTGPTLVWNGEGPDEPLSNSHNGRAVVPVHSARELAAAYRTKEAVTMNTFYRLAHDAGRGHEVLAAWWRRRAARRITTLRRENARLRRLLIDTRNKQ</sequence>